<dbReference type="Proteomes" id="UP000271098">
    <property type="component" value="Unassembled WGS sequence"/>
</dbReference>
<evidence type="ECO:0000313" key="1">
    <source>
        <dbReference type="EMBL" id="VDK44048.1"/>
    </source>
</evidence>
<accession>A0A183D6G2</accession>
<dbReference type="OrthoDB" id="6252479at2759"/>
<organism evidence="3">
    <name type="scientific">Gongylonema pulchrum</name>
    <dbReference type="NCBI Taxonomy" id="637853"/>
    <lineage>
        <taxon>Eukaryota</taxon>
        <taxon>Metazoa</taxon>
        <taxon>Ecdysozoa</taxon>
        <taxon>Nematoda</taxon>
        <taxon>Chromadorea</taxon>
        <taxon>Rhabditida</taxon>
        <taxon>Spirurina</taxon>
        <taxon>Spiruromorpha</taxon>
        <taxon>Spiruroidea</taxon>
        <taxon>Gongylonematidae</taxon>
        <taxon>Gongylonema</taxon>
    </lineage>
</organism>
<proteinExistence type="predicted"/>
<reference evidence="1 2" key="2">
    <citation type="submission" date="2018-11" db="EMBL/GenBank/DDBJ databases">
        <authorList>
            <consortium name="Pathogen Informatics"/>
        </authorList>
    </citation>
    <scope>NUCLEOTIDE SEQUENCE [LARGE SCALE GENOMIC DNA]</scope>
</reference>
<gene>
    <name evidence="1" type="ORF">GPUH_LOCUS4305</name>
</gene>
<dbReference type="AlphaFoldDB" id="A0A183D6G2"/>
<evidence type="ECO:0000313" key="3">
    <source>
        <dbReference type="WBParaSite" id="GPUH_0000431001-mRNA-1"/>
    </source>
</evidence>
<dbReference type="WBParaSite" id="GPUH_0000431001-mRNA-1">
    <property type="protein sequence ID" value="GPUH_0000431001-mRNA-1"/>
    <property type="gene ID" value="GPUH_0000431001"/>
</dbReference>
<dbReference type="EMBL" id="UYRT01007999">
    <property type="protein sequence ID" value="VDK44048.1"/>
    <property type="molecule type" value="Genomic_DNA"/>
</dbReference>
<evidence type="ECO:0000313" key="2">
    <source>
        <dbReference type="Proteomes" id="UP000271098"/>
    </source>
</evidence>
<reference evidence="3" key="1">
    <citation type="submission" date="2016-06" db="UniProtKB">
        <authorList>
            <consortium name="WormBaseParasite"/>
        </authorList>
    </citation>
    <scope>IDENTIFICATION</scope>
</reference>
<name>A0A183D6G2_9BILA</name>
<sequence>MPTEAAEYFAVEPLTGDIRIDPMLADYTEGVFTLDIIATQQRAVSETAQLTHIVKQVACLSKLANKGWYRRF</sequence>
<protein>
    <submittedName>
        <fullName evidence="3">Aconitate hydratase</fullName>
    </submittedName>
</protein>
<keyword evidence="2" id="KW-1185">Reference proteome</keyword>